<dbReference type="Proteomes" id="UP000071065">
    <property type="component" value="Chromosome"/>
</dbReference>
<evidence type="ECO:0000313" key="2">
    <source>
        <dbReference type="Proteomes" id="UP000071065"/>
    </source>
</evidence>
<gene>
    <name evidence="1" type="ORF">EZMO1_1228</name>
</gene>
<dbReference type="AlphaFoldDB" id="A0A142B9J5"/>
<dbReference type="PATRIC" id="fig|570277.3.peg.1345"/>
<evidence type="ECO:0000313" key="1">
    <source>
        <dbReference type="EMBL" id="AMO55421.1"/>
    </source>
</evidence>
<protein>
    <submittedName>
        <fullName evidence="1">Uncharacterized protein</fullName>
    </submittedName>
</protein>
<sequence length="311" mass="34654">MAEFHTAMKKRCLLCLMETCLIVTCLIVTCLMITATTTKAAIHPQTLATSLRDDKLCMVDISGNQSTLICNHEPAFGKVLAGNQLANSADLLQKCPKSWIKRKTCRYITVEQPVPLSNQERLQNIVYRACDSFSNQVSDFFQSSLDDLVEDGISIGLPLLTVFSLYPKYPRILPIFLLLQIMNMVLSPVGDAAGDFIEYYQSGHYSSEGESEWSVRGIVSNTVEDHIKIVGYIITYHSTIIIQYLENTYGQPSQDATDGALTHTGARTALYVMKKGAFAYDTFQMAGQYSWINELSDAVSDTFTEMLFGQP</sequence>
<dbReference type="STRING" id="570277.EZMO1_1228"/>
<proteinExistence type="predicted"/>
<name>A0A142B9J5_9GAMM</name>
<reference evidence="1 2" key="1">
    <citation type="journal article" date="2016" name="Front. Microbiol.">
        <title>Genomic Insight into the Host-Endosymbiont Relationship of Endozoicomonas montiporae CL-33(T) with its Coral Host.</title>
        <authorList>
            <person name="Ding J.-Y."/>
            <person name="Shiu J.-H."/>
            <person name="Chen W.-M."/>
            <person name="Chiang Y.-R."/>
            <person name="Tang S.-L."/>
        </authorList>
    </citation>
    <scope>NUCLEOTIDE SEQUENCE [LARGE SCALE GENOMIC DNA]</scope>
    <source>
        <strain evidence="1 2">CL-33</strain>
    </source>
</reference>
<organism evidence="1 2">
    <name type="scientific">Endozoicomonas montiporae CL-33</name>
    <dbReference type="NCBI Taxonomy" id="570277"/>
    <lineage>
        <taxon>Bacteria</taxon>
        <taxon>Pseudomonadati</taxon>
        <taxon>Pseudomonadota</taxon>
        <taxon>Gammaproteobacteria</taxon>
        <taxon>Oceanospirillales</taxon>
        <taxon>Endozoicomonadaceae</taxon>
        <taxon>Endozoicomonas</taxon>
    </lineage>
</organism>
<dbReference type="EMBL" id="CP013251">
    <property type="protein sequence ID" value="AMO55421.1"/>
    <property type="molecule type" value="Genomic_DNA"/>
</dbReference>
<dbReference type="KEGG" id="emp:EZMO1_1228"/>
<accession>A0A142B9J5</accession>